<dbReference type="CDD" id="cd00093">
    <property type="entry name" value="HTH_XRE"/>
    <property type="match status" value="1"/>
</dbReference>
<dbReference type="GO" id="GO:0003677">
    <property type="term" value="F:DNA binding"/>
    <property type="evidence" value="ECO:0007669"/>
    <property type="project" value="InterPro"/>
</dbReference>
<dbReference type="PROSITE" id="PS50943">
    <property type="entry name" value="HTH_CROC1"/>
    <property type="match status" value="1"/>
</dbReference>
<evidence type="ECO:0000313" key="2">
    <source>
        <dbReference type="EMBL" id="PHK03622.1"/>
    </source>
</evidence>
<sequence length="84" mass="9744">MSPTKRLEILDLIRQLRQQLNLSQKQFAAKLGVSFKTVNRWENGHTVPSRLALKLIEEMIRQMGEPGKRLLNQYFPEAESGYDS</sequence>
<feature type="domain" description="HTH cro/C1-type" evidence="1">
    <location>
        <begin position="13"/>
        <end position="58"/>
    </location>
</feature>
<name>A0A9Q5ZCF6_NOSLI</name>
<dbReference type="InterPro" id="IPR001387">
    <property type="entry name" value="Cro/C1-type_HTH"/>
</dbReference>
<evidence type="ECO:0000259" key="1">
    <source>
        <dbReference type="PROSITE" id="PS50943"/>
    </source>
</evidence>
<dbReference type="Proteomes" id="UP000222310">
    <property type="component" value="Unassembled WGS sequence"/>
</dbReference>
<gene>
    <name evidence="2" type="ORF">VF08_14225</name>
</gene>
<dbReference type="Pfam" id="PF01381">
    <property type="entry name" value="HTH_3"/>
    <property type="match status" value="1"/>
</dbReference>
<dbReference type="EMBL" id="LAHD01000035">
    <property type="protein sequence ID" value="PHK03622.1"/>
    <property type="molecule type" value="Genomic_DNA"/>
</dbReference>
<dbReference type="SUPFAM" id="SSF47413">
    <property type="entry name" value="lambda repressor-like DNA-binding domains"/>
    <property type="match status" value="1"/>
</dbReference>
<dbReference type="InterPro" id="IPR010982">
    <property type="entry name" value="Lambda_DNA-bd_dom_sf"/>
</dbReference>
<accession>A0A9Q5ZCF6</accession>
<protein>
    <submittedName>
        <fullName evidence="2">XRE family transcriptional regulator</fullName>
    </submittedName>
</protein>
<dbReference type="Gene3D" id="1.10.260.40">
    <property type="entry name" value="lambda repressor-like DNA-binding domains"/>
    <property type="match status" value="1"/>
</dbReference>
<proteinExistence type="predicted"/>
<dbReference type="AlphaFoldDB" id="A0A9Q5ZCF6"/>
<dbReference type="RefSeq" id="WP_099069231.1">
    <property type="nucleotide sequence ID" value="NZ_LAHD01000035.1"/>
</dbReference>
<organism evidence="2 3">
    <name type="scientific">Nostoc linckia z8</name>
    <dbReference type="NCBI Taxonomy" id="1628746"/>
    <lineage>
        <taxon>Bacteria</taxon>
        <taxon>Bacillati</taxon>
        <taxon>Cyanobacteriota</taxon>
        <taxon>Cyanophyceae</taxon>
        <taxon>Nostocales</taxon>
        <taxon>Nostocaceae</taxon>
        <taxon>Nostoc</taxon>
    </lineage>
</organism>
<comment type="caution">
    <text evidence="2">The sequence shown here is derived from an EMBL/GenBank/DDBJ whole genome shotgun (WGS) entry which is preliminary data.</text>
</comment>
<dbReference type="GeneID" id="57096765"/>
<evidence type="ECO:0000313" key="3">
    <source>
        <dbReference type="Proteomes" id="UP000222310"/>
    </source>
</evidence>
<reference evidence="2 3" key="1">
    <citation type="submission" date="2015-02" db="EMBL/GenBank/DDBJ databases">
        <title>Nostoc linckia genome annotation.</title>
        <authorList>
            <person name="Zhou Z."/>
        </authorList>
    </citation>
    <scope>NUCLEOTIDE SEQUENCE [LARGE SCALE GENOMIC DNA]</scope>
    <source>
        <strain evidence="3">z8</strain>
    </source>
</reference>
<dbReference type="SMART" id="SM00530">
    <property type="entry name" value="HTH_XRE"/>
    <property type="match status" value="1"/>
</dbReference>